<reference evidence="2 3" key="1">
    <citation type="journal article" date="2013" name="Nat. Commun.">
        <title>The evolution and pathogenic mechanisms of the rice sheath blight pathogen.</title>
        <authorList>
            <person name="Zheng A."/>
            <person name="Lin R."/>
            <person name="Xu L."/>
            <person name="Qin P."/>
            <person name="Tang C."/>
            <person name="Ai P."/>
            <person name="Zhang D."/>
            <person name="Liu Y."/>
            <person name="Sun Z."/>
            <person name="Feng H."/>
            <person name="Wang Y."/>
            <person name="Chen Y."/>
            <person name="Liang X."/>
            <person name="Fu R."/>
            <person name="Li Q."/>
            <person name="Zhang J."/>
            <person name="Yu X."/>
            <person name="Xie Z."/>
            <person name="Ding L."/>
            <person name="Guan P."/>
            <person name="Tang J."/>
            <person name="Liang Y."/>
            <person name="Wang S."/>
            <person name="Deng Q."/>
            <person name="Li S."/>
            <person name="Zhu J."/>
            <person name="Wang L."/>
            <person name="Liu H."/>
            <person name="Li P."/>
        </authorList>
    </citation>
    <scope>NUCLEOTIDE SEQUENCE [LARGE SCALE GENOMIC DNA]</scope>
    <source>
        <strain evidence="3">AG-1 IA</strain>
    </source>
</reference>
<dbReference type="HOGENOM" id="CLU_2962507_0_0_1"/>
<gene>
    <name evidence="2" type="ORF">AG1IA_02370</name>
</gene>
<organism evidence="2 3">
    <name type="scientific">Thanatephorus cucumeris (strain AG1-IA)</name>
    <name type="common">Rice sheath blight fungus</name>
    <name type="synonym">Rhizoctonia solani</name>
    <dbReference type="NCBI Taxonomy" id="983506"/>
    <lineage>
        <taxon>Eukaryota</taxon>
        <taxon>Fungi</taxon>
        <taxon>Dikarya</taxon>
        <taxon>Basidiomycota</taxon>
        <taxon>Agaricomycotina</taxon>
        <taxon>Agaricomycetes</taxon>
        <taxon>Cantharellales</taxon>
        <taxon>Ceratobasidiaceae</taxon>
        <taxon>Rhizoctonia</taxon>
        <taxon>Rhizoctonia solani AG-1</taxon>
    </lineage>
</organism>
<name>L8X3I9_THACA</name>
<proteinExistence type="predicted"/>
<accession>L8X3I9</accession>
<dbReference type="Proteomes" id="UP000011668">
    <property type="component" value="Unassembled WGS sequence"/>
</dbReference>
<evidence type="ECO:0000313" key="2">
    <source>
        <dbReference type="EMBL" id="ELU43598.1"/>
    </source>
</evidence>
<evidence type="ECO:0000313" key="3">
    <source>
        <dbReference type="Proteomes" id="UP000011668"/>
    </source>
</evidence>
<evidence type="ECO:0000256" key="1">
    <source>
        <dbReference type="SAM" id="MobiDB-lite"/>
    </source>
</evidence>
<feature type="region of interest" description="Disordered" evidence="1">
    <location>
        <begin position="19"/>
        <end position="59"/>
    </location>
</feature>
<protein>
    <submittedName>
        <fullName evidence="2">Uncharacterized protein</fullName>
    </submittedName>
</protein>
<dbReference type="AlphaFoldDB" id="L8X3I9"/>
<keyword evidence="3" id="KW-1185">Reference proteome</keyword>
<feature type="compositionally biased region" description="Basic and acidic residues" evidence="1">
    <location>
        <begin position="30"/>
        <end position="59"/>
    </location>
</feature>
<dbReference type="EMBL" id="AFRT01000525">
    <property type="protein sequence ID" value="ELU43598.1"/>
    <property type="molecule type" value="Genomic_DNA"/>
</dbReference>
<comment type="caution">
    <text evidence="2">The sequence shown here is derived from an EMBL/GenBank/DDBJ whole genome shotgun (WGS) entry which is preliminary data.</text>
</comment>
<sequence length="59" mass="7022">MRTKANCSQTELSYAKRKETKKYNRQKRRQAWETVKKSGRADKTRYGCHKGDTTRGRKN</sequence>
<feature type="compositionally biased region" description="Basic residues" evidence="1">
    <location>
        <begin position="19"/>
        <end position="29"/>
    </location>
</feature>